<sequence>MICTKTYKVLHQFILVGFIGVVVPTILFVFTLLSVIIKIFELLYMFIISPWISAYSVVDNGKMMKKWKLMFVSKFFSIALYPVIIQIYVLFINRTLSFWDKNDDGLLHTFTKIFILIGATLSINGATVITAAFFGDNLSVREGLSQLSQISQLKTAAMGAGAIALGVGAKAVKGGLAVARGGAKAIRGGKNLYKNFDNVKSGAASAFNTFKQNVQNIKGLKGDKFKGTLFKESGKRLFSGLKDTFSAPFKEANIKHAQSGERASGMLDKLNQMKENLKQ</sequence>
<keyword evidence="1" id="KW-0472">Membrane</keyword>
<feature type="transmembrane region" description="Helical" evidence="1">
    <location>
        <begin position="12"/>
        <end position="36"/>
    </location>
</feature>
<evidence type="ECO:0000256" key="1">
    <source>
        <dbReference type="SAM" id="Phobius"/>
    </source>
</evidence>
<keyword evidence="1" id="KW-1133">Transmembrane helix</keyword>
<keyword evidence="1" id="KW-0812">Transmembrane</keyword>
<dbReference type="RefSeq" id="WP_167845307.1">
    <property type="nucleotide sequence ID" value="NZ_CP047225.1"/>
</dbReference>
<dbReference type="NCBIfam" id="NF045889">
    <property type="entry name" value="ICE_Mbov_0396_TM"/>
    <property type="match status" value="1"/>
</dbReference>
<feature type="transmembrane region" description="Helical" evidence="1">
    <location>
        <begin position="70"/>
        <end position="93"/>
    </location>
</feature>
<organism evidence="2 3">
    <name type="scientific">Mycoplasmopsis gallinacea</name>
    <dbReference type="NCBI Taxonomy" id="29556"/>
    <lineage>
        <taxon>Bacteria</taxon>
        <taxon>Bacillati</taxon>
        <taxon>Mycoplasmatota</taxon>
        <taxon>Mycoplasmoidales</taxon>
        <taxon>Metamycoplasmataceae</taxon>
        <taxon>Mycoplasmopsis</taxon>
    </lineage>
</organism>
<reference evidence="2 3" key="1">
    <citation type="submission" date="2019-12" db="EMBL/GenBank/DDBJ databases">
        <title>Sequencing and analysis of the whole genome of Mycoplasma gallinaceum strain Peacock20181011.</title>
        <authorList>
            <person name="Liu X."/>
            <person name="Qin Z."/>
            <person name="Xu H."/>
        </authorList>
    </citation>
    <scope>NUCLEOTIDE SEQUENCE [LARGE SCALE GENOMIC DNA]</scope>
    <source>
        <strain evidence="2 3">Peacock20181011</strain>
    </source>
</reference>
<name>A0A6H0V3R3_9BACT</name>
<feature type="transmembrane region" description="Helical" evidence="1">
    <location>
        <begin position="113"/>
        <end position="134"/>
    </location>
</feature>
<dbReference type="NCBIfam" id="NF045848">
    <property type="entry name" value="MMCAP2_0566_fam"/>
    <property type="match status" value="1"/>
</dbReference>
<gene>
    <name evidence="2" type="ORF">GOQ20_02805</name>
</gene>
<feature type="transmembrane region" description="Helical" evidence="1">
    <location>
        <begin position="42"/>
        <end position="58"/>
    </location>
</feature>
<dbReference type="Proteomes" id="UP000503310">
    <property type="component" value="Chromosome"/>
</dbReference>
<evidence type="ECO:0000313" key="3">
    <source>
        <dbReference type="Proteomes" id="UP000503310"/>
    </source>
</evidence>
<evidence type="ECO:0000313" key="2">
    <source>
        <dbReference type="EMBL" id="QIW62339.1"/>
    </source>
</evidence>
<accession>A0A6H0V3R3</accession>
<protein>
    <submittedName>
        <fullName evidence="2">Uncharacterized protein</fullName>
    </submittedName>
</protein>
<dbReference type="AlphaFoldDB" id="A0A6H0V3R3"/>
<dbReference type="EMBL" id="CP047225">
    <property type="protein sequence ID" value="QIW62339.1"/>
    <property type="molecule type" value="Genomic_DNA"/>
</dbReference>
<proteinExistence type="predicted"/>